<accession>A0A1V5ZPU9</accession>
<comment type="catalytic activity">
    <reaction evidence="1">
        <text>Endonucleolytic cleavage of DNA to give random double-stranded fragments with terminal 5'-phosphates, ATP is simultaneously hydrolyzed.</text>
        <dbReference type="EC" id="3.1.21.3"/>
    </reaction>
</comment>
<evidence type="ECO:0000256" key="4">
    <source>
        <dbReference type="ARBA" id="ARBA00022722"/>
    </source>
</evidence>
<evidence type="ECO:0000256" key="5">
    <source>
        <dbReference type="ARBA" id="ARBA00022741"/>
    </source>
</evidence>
<evidence type="ECO:0000256" key="3">
    <source>
        <dbReference type="ARBA" id="ARBA00012654"/>
    </source>
</evidence>
<keyword evidence="7" id="KW-0255">Endonuclease</keyword>
<evidence type="ECO:0000313" key="12">
    <source>
        <dbReference type="EMBL" id="OQB42285.1"/>
    </source>
</evidence>
<keyword evidence="6" id="KW-0680">Restriction system</keyword>
<feature type="domain" description="Restriction endonuclease type I HsdR N-terminal" evidence="11">
    <location>
        <begin position="1"/>
        <end position="200"/>
    </location>
</feature>
<evidence type="ECO:0000256" key="1">
    <source>
        <dbReference type="ARBA" id="ARBA00000851"/>
    </source>
</evidence>
<dbReference type="GO" id="GO:0005524">
    <property type="term" value="F:ATP binding"/>
    <property type="evidence" value="ECO:0007669"/>
    <property type="project" value="UniProtKB-KW"/>
</dbReference>
<evidence type="ECO:0000259" key="11">
    <source>
        <dbReference type="Pfam" id="PF04313"/>
    </source>
</evidence>
<keyword evidence="8 12" id="KW-0378">Hydrolase</keyword>
<keyword evidence="4" id="KW-0540">Nuclease</keyword>
<dbReference type="GO" id="GO:0003677">
    <property type="term" value="F:DNA binding"/>
    <property type="evidence" value="ECO:0007669"/>
    <property type="project" value="UniProtKB-KW"/>
</dbReference>
<evidence type="ECO:0000256" key="2">
    <source>
        <dbReference type="ARBA" id="ARBA00008598"/>
    </source>
</evidence>
<evidence type="ECO:0000256" key="6">
    <source>
        <dbReference type="ARBA" id="ARBA00022747"/>
    </source>
</evidence>
<dbReference type="PANTHER" id="PTHR30195">
    <property type="entry name" value="TYPE I SITE-SPECIFIC DEOXYRIBONUCLEASE PROTEIN SUBUNIT M AND R"/>
    <property type="match status" value="1"/>
</dbReference>
<dbReference type="Proteomes" id="UP000485621">
    <property type="component" value="Unassembled WGS sequence"/>
</dbReference>
<evidence type="ECO:0000256" key="10">
    <source>
        <dbReference type="ARBA" id="ARBA00023125"/>
    </source>
</evidence>
<dbReference type="Pfam" id="PF04313">
    <property type="entry name" value="HSDR_N"/>
    <property type="match status" value="1"/>
</dbReference>
<sequence length="220" mass="25353">MNESTIENLLIQLLQEQGYTYQHGSSTIPQADPQLRTARDEVILSPIFKKQLKIINPSASESALKEVYQKLTHLDASDLLSKNEQFHQWLRDGIKIESFHDGETENEHIFLVDQEHLERNDFRVINQFTVKENNLEKRCDVVIFINGMPLVLIELKNPLDENADLYRAYTQIQNYQTAIPSLFQYNGLCVISDGIEARVAPFSAPFSRYLAWKEPVGSQK</sequence>
<keyword evidence="5" id="KW-0547">Nucleotide-binding</keyword>
<keyword evidence="9" id="KW-0067">ATP-binding</keyword>
<dbReference type="PANTHER" id="PTHR30195:SF15">
    <property type="entry name" value="TYPE I RESTRICTION ENZYME HINDI ENDONUCLEASE SUBUNIT"/>
    <property type="match status" value="1"/>
</dbReference>
<dbReference type="InterPro" id="IPR051268">
    <property type="entry name" value="Type-I_R_enzyme_R_subunit"/>
</dbReference>
<comment type="similarity">
    <text evidence="2">Belongs to the HsdR family.</text>
</comment>
<dbReference type="CDD" id="cd22332">
    <property type="entry name" value="HsdR_N"/>
    <property type="match status" value="1"/>
</dbReference>
<evidence type="ECO:0000256" key="7">
    <source>
        <dbReference type="ARBA" id="ARBA00022759"/>
    </source>
</evidence>
<keyword evidence="10" id="KW-0238">DNA-binding</keyword>
<dbReference type="EC" id="3.1.21.3" evidence="3"/>
<dbReference type="EMBL" id="MWDB01000004">
    <property type="protein sequence ID" value="OQB42285.1"/>
    <property type="molecule type" value="Genomic_DNA"/>
</dbReference>
<dbReference type="GO" id="GO:0009307">
    <property type="term" value="P:DNA restriction-modification system"/>
    <property type="evidence" value="ECO:0007669"/>
    <property type="project" value="UniProtKB-KW"/>
</dbReference>
<organism evidence="12">
    <name type="scientific">candidate division CPR1 bacterium ADurb.Bin160</name>
    <dbReference type="NCBI Taxonomy" id="1852826"/>
    <lineage>
        <taxon>Bacteria</taxon>
        <taxon>candidate division CPR1</taxon>
    </lineage>
</organism>
<dbReference type="InterPro" id="IPR007409">
    <property type="entry name" value="Restrct_endonuc_type1_HsdR_N"/>
</dbReference>
<dbReference type="AlphaFoldDB" id="A0A1V5ZPU9"/>
<reference evidence="12" key="1">
    <citation type="submission" date="2017-02" db="EMBL/GenBank/DDBJ databases">
        <title>Delving into the versatile metabolic prowess of the omnipresent phylum Bacteroidetes.</title>
        <authorList>
            <person name="Nobu M.K."/>
            <person name="Mei R."/>
            <person name="Narihiro T."/>
            <person name="Kuroda K."/>
            <person name="Liu W.-T."/>
        </authorList>
    </citation>
    <scope>NUCLEOTIDE SEQUENCE</scope>
    <source>
        <strain evidence="12">ADurb.Bin160</strain>
    </source>
</reference>
<proteinExistence type="inferred from homology"/>
<dbReference type="GO" id="GO:0009035">
    <property type="term" value="F:type I site-specific deoxyribonuclease activity"/>
    <property type="evidence" value="ECO:0007669"/>
    <property type="project" value="UniProtKB-EC"/>
</dbReference>
<evidence type="ECO:0000256" key="9">
    <source>
        <dbReference type="ARBA" id="ARBA00022840"/>
    </source>
</evidence>
<gene>
    <name evidence="12" type="primary">hsdR</name>
    <name evidence="12" type="ORF">BWY04_00350</name>
</gene>
<dbReference type="Gene3D" id="3.90.1570.50">
    <property type="match status" value="1"/>
</dbReference>
<name>A0A1V5ZPU9_9BACT</name>
<comment type="caution">
    <text evidence="12">The sequence shown here is derived from an EMBL/GenBank/DDBJ whole genome shotgun (WGS) entry which is preliminary data.</text>
</comment>
<evidence type="ECO:0000256" key="8">
    <source>
        <dbReference type="ARBA" id="ARBA00022801"/>
    </source>
</evidence>
<protein>
    <recommendedName>
        <fullName evidence="3">type I site-specific deoxyribonuclease</fullName>
        <ecNumber evidence="3">3.1.21.3</ecNumber>
    </recommendedName>
</protein>